<dbReference type="Proteomes" id="UP001180020">
    <property type="component" value="Unassembled WGS sequence"/>
</dbReference>
<organism evidence="15 16">
    <name type="scientific">Acorus calamus</name>
    <name type="common">Sweet flag</name>
    <dbReference type="NCBI Taxonomy" id="4465"/>
    <lineage>
        <taxon>Eukaryota</taxon>
        <taxon>Viridiplantae</taxon>
        <taxon>Streptophyta</taxon>
        <taxon>Embryophyta</taxon>
        <taxon>Tracheophyta</taxon>
        <taxon>Spermatophyta</taxon>
        <taxon>Magnoliopsida</taxon>
        <taxon>Liliopsida</taxon>
        <taxon>Acoraceae</taxon>
        <taxon>Acorus</taxon>
    </lineage>
</organism>
<dbReference type="AlphaFoldDB" id="A0AAV9D3C1"/>
<feature type="binding site" evidence="12">
    <location>
        <position position="21"/>
    </location>
    <ligand>
        <name>Ca(2+)</name>
        <dbReference type="ChEBI" id="CHEBI:29108"/>
        <label>2</label>
    </ligand>
</feature>
<dbReference type="GO" id="GO:0042744">
    <property type="term" value="P:hydrogen peroxide catabolic process"/>
    <property type="evidence" value="ECO:0007669"/>
    <property type="project" value="UniProtKB-KW"/>
</dbReference>
<dbReference type="PANTHER" id="PTHR31517:SF59">
    <property type="entry name" value="PEROXIDASE"/>
    <property type="match status" value="1"/>
</dbReference>
<keyword evidence="9" id="KW-0560">Oxidoreductase</keyword>
<dbReference type="PRINTS" id="PR00461">
    <property type="entry name" value="PLPEROXIDASE"/>
</dbReference>
<dbReference type="GO" id="GO:0046872">
    <property type="term" value="F:metal ion binding"/>
    <property type="evidence" value="ECO:0007669"/>
    <property type="project" value="UniProtKB-KW"/>
</dbReference>
<dbReference type="GO" id="GO:0006979">
    <property type="term" value="P:response to oxidative stress"/>
    <property type="evidence" value="ECO:0007669"/>
    <property type="project" value="InterPro"/>
</dbReference>
<feature type="domain" description="Plant heme peroxidase family profile" evidence="14">
    <location>
        <begin position="1"/>
        <end position="93"/>
    </location>
</feature>
<dbReference type="InterPro" id="IPR002016">
    <property type="entry name" value="Haem_peroxidase"/>
</dbReference>
<keyword evidence="11" id="KW-0376">Hydrogen peroxide</keyword>
<evidence type="ECO:0000256" key="4">
    <source>
        <dbReference type="ARBA" id="ARBA00022525"/>
    </source>
</evidence>
<evidence type="ECO:0000256" key="5">
    <source>
        <dbReference type="ARBA" id="ARBA00022559"/>
    </source>
</evidence>
<dbReference type="SUPFAM" id="SSF48113">
    <property type="entry name" value="Heme-dependent peroxidases"/>
    <property type="match status" value="1"/>
</dbReference>
<comment type="cofactor">
    <cofactor evidence="2">
        <name>heme b</name>
        <dbReference type="ChEBI" id="CHEBI:60344"/>
    </cofactor>
</comment>
<dbReference type="Gene3D" id="1.10.520.10">
    <property type="match status" value="1"/>
</dbReference>
<keyword evidence="8 12" id="KW-0106">Calcium</keyword>
<dbReference type="PANTHER" id="PTHR31517">
    <property type="match status" value="1"/>
</dbReference>
<dbReference type="Pfam" id="PF00141">
    <property type="entry name" value="peroxidase"/>
    <property type="match status" value="1"/>
</dbReference>
<dbReference type="InterPro" id="IPR010255">
    <property type="entry name" value="Haem_peroxidase_sf"/>
</dbReference>
<keyword evidence="5 15" id="KW-0575">Peroxidase</keyword>
<evidence type="ECO:0000256" key="11">
    <source>
        <dbReference type="ARBA" id="ARBA00023324"/>
    </source>
</evidence>
<evidence type="ECO:0000256" key="7">
    <source>
        <dbReference type="ARBA" id="ARBA00022723"/>
    </source>
</evidence>
<evidence type="ECO:0000256" key="13">
    <source>
        <dbReference type="RuleBase" id="RU004241"/>
    </source>
</evidence>
<evidence type="ECO:0000256" key="12">
    <source>
        <dbReference type="PIRSR" id="PIRSR600823-3"/>
    </source>
</evidence>
<dbReference type="PROSITE" id="PS50873">
    <property type="entry name" value="PEROXIDASE_4"/>
    <property type="match status" value="1"/>
</dbReference>
<dbReference type="EMBL" id="JAUJYO010000015">
    <property type="protein sequence ID" value="KAK1295632.1"/>
    <property type="molecule type" value="Genomic_DNA"/>
</dbReference>
<comment type="function">
    <text evidence="3">Removal of H(2)O(2), oxidation of toxic reductants, biosynthesis and degradation of lignin, suberization, auxin catabolism, response to environmental stresses such as wounding, pathogen attack and oxidative stress. These functions might be dependent on each isozyme/isoform in each plant tissue.</text>
</comment>
<reference evidence="15" key="2">
    <citation type="submission" date="2023-06" db="EMBL/GenBank/DDBJ databases">
        <authorList>
            <person name="Ma L."/>
            <person name="Liu K.-W."/>
            <person name="Li Z."/>
            <person name="Hsiao Y.-Y."/>
            <person name="Qi Y."/>
            <person name="Fu T."/>
            <person name="Tang G."/>
            <person name="Zhang D."/>
            <person name="Sun W.-H."/>
            <person name="Liu D.-K."/>
            <person name="Li Y."/>
            <person name="Chen G.-Z."/>
            <person name="Liu X.-D."/>
            <person name="Liao X.-Y."/>
            <person name="Jiang Y.-T."/>
            <person name="Yu X."/>
            <person name="Hao Y."/>
            <person name="Huang J."/>
            <person name="Zhao X.-W."/>
            <person name="Ke S."/>
            <person name="Chen Y.-Y."/>
            <person name="Wu W.-L."/>
            <person name="Hsu J.-L."/>
            <person name="Lin Y.-F."/>
            <person name="Huang M.-D."/>
            <person name="Li C.-Y."/>
            <person name="Huang L."/>
            <person name="Wang Z.-W."/>
            <person name="Zhao X."/>
            <person name="Zhong W.-Y."/>
            <person name="Peng D.-H."/>
            <person name="Ahmad S."/>
            <person name="Lan S."/>
            <person name="Zhang J.-S."/>
            <person name="Tsai W.-C."/>
            <person name="Van De Peer Y."/>
            <person name="Liu Z.-J."/>
        </authorList>
    </citation>
    <scope>NUCLEOTIDE SEQUENCE</scope>
    <source>
        <strain evidence="15">CP</strain>
        <tissue evidence="15">Leaves</tissue>
    </source>
</reference>
<keyword evidence="4" id="KW-0964">Secreted</keyword>
<feature type="binding site" evidence="12">
    <location>
        <position position="13"/>
    </location>
    <ligand>
        <name>Ca(2+)</name>
        <dbReference type="ChEBI" id="CHEBI:29108"/>
        <label>2</label>
    </ligand>
</feature>
<dbReference type="GO" id="GO:0020037">
    <property type="term" value="F:heme binding"/>
    <property type="evidence" value="ECO:0007669"/>
    <property type="project" value="InterPro"/>
</dbReference>
<evidence type="ECO:0000256" key="8">
    <source>
        <dbReference type="ARBA" id="ARBA00022837"/>
    </source>
</evidence>
<evidence type="ECO:0000313" key="16">
    <source>
        <dbReference type="Proteomes" id="UP001180020"/>
    </source>
</evidence>
<comment type="catalytic activity">
    <reaction evidence="1">
        <text>2 a phenolic donor + H2O2 = 2 a phenolic radical donor + 2 H2O</text>
        <dbReference type="Rhea" id="RHEA:56136"/>
        <dbReference type="ChEBI" id="CHEBI:15377"/>
        <dbReference type="ChEBI" id="CHEBI:16240"/>
        <dbReference type="ChEBI" id="CHEBI:139520"/>
        <dbReference type="ChEBI" id="CHEBI:139521"/>
        <dbReference type="EC" id="1.11.1.7"/>
    </reaction>
</comment>
<evidence type="ECO:0000256" key="2">
    <source>
        <dbReference type="ARBA" id="ARBA00001970"/>
    </source>
</evidence>
<keyword evidence="16" id="KW-1185">Reference proteome</keyword>
<evidence type="ECO:0000256" key="9">
    <source>
        <dbReference type="ARBA" id="ARBA00023002"/>
    </source>
</evidence>
<evidence type="ECO:0000256" key="6">
    <source>
        <dbReference type="ARBA" id="ARBA00022617"/>
    </source>
</evidence>
<comment type="cofactor">
    <cofactor evidence="12">
        <name>Ca(2+)</name>
        <dbReference type="ChEBI" id="CHEBI:29108"/>
    </cofactor>
    <text evidence="12">Binds 2 calcium ions per subunit.</text>
</comment>
<keyword evidence="10" id="KW-0408">Iron</keyword>
<accession>A0AAV9D3C1</accession>
<feature type="binding site" evidence="12">
    <location>
        <position position="16"/>
    </location>
    <ligand>
        <name>Ca(2+)</name>
        <dbReference type="ChEBI" id="CHEBI:29108"/>
        <label>2</label>
    </ligand>
</feature>
<keyword evidence="7 12" id="KW-0479">Metal-binding</keyword>
<evidence type="ECO:0000259" key="14">
    <source>
        <dbReference type="PROSITE" id="PS50873"/>
    </source>
</evidence>
<proteinExistence type="inferred from homology"/>
<evidence type="ECO:0000256" key="1">
    <source>
        <dbReference type="ARBA" id="ARBA00000189"/>
    </source>
</evidence>
<sequence length="139" mass="15810">MNNTAPEIVVFNDVTTPEWFDNAYYGNLKRGYGLLSSDQNLYLDDRTKWIVESMIYDESAFFDAFASAMEKLGTVGVKTGRDGEVRLQFSSTGKTADTNMEKMRCLFFIRLSAVTLSYNQIEEVASGETIVPWTDLWQN</sequence>
<evidence type="ECO:0000256" key="3">
    <source>
        <dbReference type="ARBA" id="ARBA00002322"/>
    </source>
</evidence>
<comment type="similarity">
    <text evidence="13">Belongs to the peroxidase family.</text>
</comment>
<dbReference type="InterPro" id="IPR000823">
    <property type="entry name" value="Peroxidase_pln"/>
</dbReference>
<reference evidence="15" key="1">
    <citation type="journal article" date="2023" name="Nat. Commun.">
        <title>Diploid and tetraploid genomes of Acorus and the evolution of monocots.</title>
        <authorList>
            <person name="Ma L."/>
            <person name="Liu K.W."/>
            <person name="Li Z."/>
            <person name="Hsiao Y.Y."/>
            <person name="Qi Y."/>
            <person name="Fu T."/>
            <person name="Tang G.D."/>
            <person name="Zhang D."/>
            <person name="Sun W.H."/>
            <person name="Liu D.K."/>
            <person name="Li Y."/>
            <person name="Chen G.Z."/>
            <person name="Liu X.D."/>
            <person name="Liao X.Y."/>
            <person name="Jiang Y.T."/>
            <person name="Yu X."/>
            <person name="Hao Y."/>
            <person name="Huang J."/>
            <person name="Zhao X.W."/>
            <person name="Ke S."/>
            <person name="Chen Y.Y."/>
            <person name="Wu W.L."/>
            <person name="Hsu J.L."/>
            <person name="Lin Y.F."/>
            <person name="Huang M.D."/>
            <person name="Li C.Y."/>
            <person name="Huang L."/>
            <person name="Wang Z.W."/>
            <person name="Zhao X."/>
            <person name="Zhong W.Y."/>
            <person name="Peng D.H."/>
            <person name="Ahmad S."/>
            <person name="Lan S."/>
            <person name="Zhang J.S."/>
            <person name="Tsai W.C."/>
            <person name="Van de Peer Y."/>
            <person name="Liu Z.J."/>
        </authorList>
    </citation>
    <scope>NUCLEOTIDE SEQUENCE</scope>
    <source>
        <strain evidence="15">CP</strain>
    </source>
</reference>
<protein>
    <submittedName>
        <fullName evidence="15">Peroxidase 65</fullName>
    </submittedName>
</protein>
<evidence type="ECO:0000313" key="15">
    <source>
        <dbReference type="EMBL" id="KAK1295632.1"/>
    </source>
</evidence>
<evidence type="ECO:0000256" key="10">
    <source>
        <dbReference type="ARBA" id="ARBA00023004"/>
    </source>
</evidence>
<name>A0AAV9D3C1_ACOCL</name>
<gene>
    <name evidence="15" type="primary">PER65</name>
    <name evidence="15" type="ORF">QJS10_CPB15g00010</name>
</gene>
<dbReference type="GO" id="GO:0140825">
    <property type="term" value="F:lactoperoxidase activity"/>
    <property type="evidence" value="ECO:0007669"/>
    <property type="project" value="UniProtKB-EC"/>
</dbReference>
<comment type="caution">
    <text evidence="15">The sequence shown here is derived from an EMBL/GenBank/DDBJ whole genome shotgun (WGS) entry which is preliminary data.</text>
</comment>
<keyword evidence="6" id="KW-0349">Heme</keyword>
<dbReference type="Gene3D" id="1.10.420.10">
    <property type="entry name" value="Peroxidase, domain 2"/>
    <property type="match status" value="1"/>
</dbReference>